<dbReference type="Proteomes" id="UP000663868">
    <property type="component" value="Unassembled WGS sequence"/>
</dbReference>
<evidence type="ECO:0000256" key="1">
    <source>
        <dbReference type="ARBA" id="ARBA00008532"/>
    </source>
</evidence>
<dbReference type="InterPro" id="IPR033199">
    <property type="entry name" value="DDAH-like"/>
</dbReference>
<dbReference type="PANTHER" id="PTHR12737:SF9">
    <property type="entry name" value="DIMETHYLARGININASE"/>
    <property type="match status" value="1"/>
</dbReference>
<comment type="caution">
    <text evidence="3">The sequence shown here is derived from an EMBL/GenBank/DDBJ whole genome shotgun (WGS) entry which is preliminary data.</text>
</comment>
<gene>
    <name evidence="3" type="ORF">KXQ929_LOCUS53714</name>
</gene>
<organism evidence="3 4">
    <name type="scientific">Adineta steineri</name>
    <dbReference type="NCBI Taxonomy" id="433720"/>
    <lineage>
        <taxon>Eukaryota</taxon>
        <taxon>Metazoa</taxon>
        <taxon>Spiralia</taxon>
        <taxon>Gnathifera</taxon>
        <taxon>Rotifera</taxon>
        <taxon>Eurotatoria</taxon>
        <taxon>Bdelloidea</taxon>
        <taxon>Adinetida</taxon>
        <taxon>Adinetidae</taxon>
        <taxon>Adineta</taxon>
    </lineage>
</organism>
<protein>
    <recommendedName>
        <fullName evidence="5">Dimethylargininase</fullName>
    </recommendedName>
</protein>
<dbReference type="GO" id="GO:0006525">
    <property type="term" value="P:arginine metabolic process"/>
    <property type="evidence" value="ECO:0007669"/>
    <property type="project" value="TreeGrafter"/>
</dbReference>
<dbReference type="EMBL" id="CAJOBB010030912">
    <property type="protein sequence ID" value="CAF4446852.1"/>
    <property type="molecule type" value="Genomic_DNA"/>
</dbReference>
<evidence type="ECO:0000313" key="3">
    <source>
        <dbReference type="EMBL" id="CAF4446852.1"/>
    </source>
</evidence>
<dbReference type="GO" id="GO:0045429">
    <property type="term" value="P:positive regulation of nitric oxide biosynthetic process"/>
    <property type="evidence" value="ECO:0007669"/>
    <property type="project" value="TreeGrafter"/>
</dbReference>
<dbReference type="GO" id="GO:0000052">
    <property type="term" value="P:citrulline metabolic process"/>
    <property type="evidence" value="ECO:0007669"/>
    <property type="project" value="TreeGrafter"/>
</dbReference>
<dbReference type="PANTHER" id="PTHR12737">
    <property type="entry name" value="DIMETHYLARGININE DIMETHYLAMINOHYDROLASE"/>
    <property type="match status" value="1"/>
</dbReference>
<dbReference type="Gene3D" id="3.75.10.10">
    <property type="entry name" value="L-arginine/glycine Amidinotransferase, Chain A"/>
    <property type="match status" value="1"/>
</dbReference>
<feature type="non-terminal residue" evidence="3">
    <location>
        <position position="1"/>
    </location>
</feature>
<evidence type="ECO:0008006" key="5">
    <source>
        <dbReference type="Google" id="ProtNLM"/>
    </source>
</evidence>
<comment type="similarity">
    <text evidence="1">Belongs to the DDAH family.</text>
</comment>
<proteinExistence type="inferred from homology"/>
<evidence type="ECO:0000313" key="4">
    <source>
        <dbReference type="Proteomes" id="UP000663868"/>
    </source>
</evidence>
<dbReference type="GO" id="GO:0016403">
    <property type="term" value="F:dimethylargininase activity"/>
    <property type="evidence" value="ECO:0007669"/>
    <property type="project" value="TreeGrafter"/>
</dbReference>
<name>A0A820S727_9BILA</name>
<evidence type="ECO:0000256" key="2">
    <source>
        <dbReference type="ARBA" id="ARBA00022801"/>
    </source>
</evidence>
<sequence length="94" mass="10085">VDIIRTILKREGLIIIDIEDPLATIDGGDVLFTGREFFVGLSKTTNMAGAKAVASAFPEYPVTLLRVKKGTHLKNFVTMIGMDTMAIGGSCIAK</sequence>
<dbReference type="GO" id="GO:0016597">
    <property type="term" value="F:amino acid binding"/>
    <property type="evidence" value="ECO:0007669"/>
    <property type="project" value="TreeGrafter"/>
</dbReference>
<reference evidence="3" key="1">
    <citation type="submission" date="2021-02" db="EMBL/GenBank/DDBJ databases">
        <authorList>
            <person name="Nowell W R."/>
        </authorList>
    </citation>
    <scope>NUCLEOTIDE SEQUENCE</scope>
</reference>
<feature type="non-terminal residue" evidence="3">
    <location>
        <position position="94"/>
    </location>
</feature>
<dbReference type="SUPFAM" id="SSF55909">
    <property type="entry name" value="Pentein"/>
    <property type="match status" value="1"/>
</dbReference>
<keyword evidence="2" id="KW-0378">Hydrolase</keyword>
<dbReference type="AlphaFoldDB" id="A0A820S727"/>
<accession>A0A820S727</accession>